<dbReference type="EMBL" id="JADYXP020000003">
    <property type="protein sequence ID" value="KAL0128589.1"/>
    <property type="molecule type" value="Genomic_DNA"/>
</dbReference>
<gene>
    <name evidence="2" type="ORF">PUN28_003744</name>
</gene>
<feature type="compositionally biased region" description="Basic residues" evidence="1">
    <location>
        <begin position="170"/>
        <end position="184"/>
    </location>
</feature>
<feature type="region of interest" description="Disordered" evidence="1">
    <location>
        <begin position="99"/>
        <end position="134"/>
    </location>
</feature>
<proteinExistence type="predicted"/>
<organism evidence="2 3">
    <name type="scientific">Cardiocondyla obscurior</name>
    <dbReference type="NCBI Taxonomy" id="286306"/>
    <lineage>
        <taxon>Eukaryota</taxon>
        <taxon>Metazoa</taxon>
        <taxon>Ecdysozoa</taxon>
        <taxon>Arthropoda</taxon>
        <taxon>Hexapoda</taxon>
        <taxon>Insecta</taxon>
        <taxon>Pterygota</taxon>
        <taxon>Neoptera</taxon>
        <taxon>Endopterygota</taxon>
        <taxon>Hymenoptera</taxon>
        <taxon>Apocrita</taxon>
        <taxon>Aculeata</taxon>
        <taxon>Formicoidea</taxon>
        <taxon>Formicidae</taxon>
        <taxon>Myrmicinae</taxon>
        <taxon>Cardiocondyla</taxon>
    </lineage>
</organism>
<sequence length="334" mass="37244">MVMSAQRNEGLPSQGDRISRDRRESGIVSATLPSLSNDGLPVTCTAGVSGDYTPAKYNVGKRVERQLSRVISDKVVTSDLYRLGPKCIKNKESRFTGIKSHAGLPSPTVCESTTNEEDYTDGSSRPSTPGNMFSISRRDTPIILNDKNFTNVLSADSYTSIRTTASGTTKRSKTSHKREHKLRRMQPTDVDSSSKIDMQNLPKKKRGRPKKRKSRLIITSKRVNIHAIKTAKNELERLREDIKTAREIARSNYDLLEFESKKGFVMAKKLEEKMANLPSRDIVAEVLLTAQKVDHVAQKVSNLKGGFVRILRKAALKIRIRNGCTNVQNGLTEA</sequence>
<comment type="caution">
    <text evidence="2">The sequence shown here is derived from an EMBL/GenBank/DDBJ whole genome shotgun (WGS) entry which is preliminary data.</text>
</comment>
<name>A0AAW2GK36_9HYME</name>
<keyword evidence="3" id="KW-1185">Reference proteome</keyword>
<protein>
    <submittedName>
        <fullName evidence="2">Uncharacterized protein</fullName>
    </submittedName>
</protein>
<feature type="region of interest" description="Disordered" evidence="1">
    <location>
        <begin position="1"/>
        <end position="23"/>
    </location>
</feature>
<evidence type="ECO:0000256" key="1">
    <source>
        <dbReference type="SAM" id="MobiDB-lite"/>
    </source>
</evidence>
<evidence type="ECO:0000313" key="3">
    <source>
        <dbReference type="Proteomes" id="UP001430953"/>
    </source>
</evidence>
<evidence type="ECO:0000313" key="2">
    <source>
        <dbReference type="EMBL" id="KAL0128589.1"/>
    </source>
</evidence>
<feature type="compositionally biased region" description="Basic residues" evidence="1">
    <location>
        <begin position="202"/>
        <end position="214"/>
    </location>
</feature>
<reference evidence="2 3" key="1">
    <citation type="submission" date="2023-03" db="EMBL/GenBank/DDBJ databases">
        <title>High recombination rates correlate with genetic variation in Cardiocondyla obscurior ants.</title>
        <authorList>
            <person name="Errbii M."/>
        </authorList>
    </citation>
    <scope>NUCLEOTIDE SEQUENCE [LARGE SCALE GENOMIC DNA]</scope>
    <source>
        <strain evidence="2">Alpha-2009</strain>
        <tissue evidence="2">Whole body</tissue>
    </source>
</reference>
<dbReference type="Proteomes" id="UP001430953">
    <property type="component" value="Unassembled WGS sequence"/>
</dbReference>
<accession>A0AAW2GK36</accession>
<dbReference type="AlphaFoldDB" id="A0AAW2GK36"/>
<feature type="region of interest" description="Disordered" evidence="1">
    <location>
        <begin position="163"/>
        <end position="214"/>
    </location>
</feature>
<feature type="compositionally biased region" description="Polar residues" evidence="1">
    <location>
        <begin position="121"/>
        <end position="134"/>
    </location>
</feature>